<dbReference type="Proteomes" id="UP000324222">
    <property type="component" value="Unassembled WGS sequence"/>
</dbReference>
<gene>
    <name evidence="1" type="ORF">E2C01_078774</name>
</gene>
<dbReference type="AlphaFoldDB" id="A0A5B7IPL9"/>
<comment type="caution">
    <text evidence="1">The sequence shown here is derived from an EMBL/GenBank/DDBJ whole genome shotgun (WGS) entry which is preliminary data.</text>
</comment>
<proteinExistence type="predicted"/>
<protein>
    <submittedName>
        <fullName evidence="1">Uncharacterized protein</fullName>
    </submittedName>
</protein>
<accession>A0A5B7IPL9</accession>
<sequence>MEREWLMVNKIPSQPPPYESPTHNHTSDSVCLMYIFPWPLVLPCHVAQDPCLVTLLFTYLACRLTTPTPPTKKRRRKQDKKCQHAIKPHHATARTWAHLPPPSRPTSSLLHHSTSGLTIHATHHHHLCVASSPCSHG</sequence>
<dbReference type="EMBL" id="VSRR010064291">
    <property type="protein sequence ID" value="MPC84049.1"/>
    <property type="molecule type" value="Genomic_DNA"/>
</dbReference>
<keyword evidence="2" id="KW-1185">Reference proteome</keyword>
<name>A0A5B7IPL9_PORTR</name>
<organism evidence="1 2">
    <name type="scientific">Portunus trituberculatus</name>
    <name type="common">Swimming crab</name>
    <name type="synonym">Neptunus trituberculatus</name>
    <dbReference type="NCBI Taxonomy" id="210409"/>
    <lineage>
        <taxon>Eukaryota</taxon>
        <taxon>Metazoa</taxon>
        <taxon>Ecdysozoa</taxon>
        <taxon>Arthropoda</taxon>
        <taxon>Crustacea</taxon>
        <taxon>Multicrustacea</taxon>
        <taxon>Malacostraca</taxon>
        <taxon>Eumalacostraca</taxon>
        <taxon>Eucarida</taxon>
        <taxon>Decapoda</taxon>
        <taxon>Pleocyemata</taxon>
        <taxon>Brachyura</taxon>
        <taxon>Eubrachyura</taxon>
        <taxon>Portunoidea</taxon>
        <taxon>Portunidae</taxon>
        <taxon>Portuninae</taxon>
        <taxon>Portunus</taxon>
    </lineage>
</organism>
<reference evidence="1 2" key="1">
    <citation type="submission" date="2019-05" db="EMBL/GenBank/DDBJ databases">
        <title>Another draft genome of Portunus trituberculatus and its Hox gene families provides insights of decapod evolution.</title>
        <authorList>
            <person name="Jeong J.-H."/>
            <person name="Song I."/>
            <person name="Kim S."/>
            <person name="Choi T."/>
            <person name="Kim D."/>
            <person name="Ryu S."/>
            <person name="Kim W."/>
        </authorList>
    </citation>
    <scope>NUCLEOTIDE SEQUENCE [LARGE SCALE GENOMIC DNA]</scope>
    <source>
        <tissue evidence="1">Muscle</tissue>
    </source>
</reference>
<evidence type="ECO:0000313" key="2">
    <source>
        <dbReference type="Proteomes" id="UP000324222"/>
    </source>
</evidence>
<evidence type="ECO:0000313" key="1">
    <source>
        <dbReference type="EMBL" id="MPC84049.1"/>
    </source>
</evidence>